<evidence type="ECO:0000313" key="3">
    <source>
        <dbReference type="Proteomes" id="UP000029120"/>
    </source>
</evidence>
<protein>
    <submittedName>
        <fullName evidence="2">Uncharacterized protein</fullName>
    </submittedName>
</protein>
<accession>A0A087FW69</accession>
<keyword evidence="3" id="KW-1185">Reference proteome</keyword>
<dbReference type="EMBL" id="KL994961">
    <property type="protein sequence ID" value="KFK21871.1"/>
    <property type="molecule type" value="Genomic_DNA"/>
</dbReference>
<name>A0A087FW69_ARAAL</name>
<dbReference type="Gramene" id="KFK21871">
    <property type="protein sequence ID" value="KFK21871"/>
    <property type="gene ID" value="AALP_AAs66653U000100"/>
</dbReference>
<evidence type="ECO:0000313" key="2">
    <source>
        <dbReference type="EMBL" id="KFK21871.1"/>
    </source>
</evidence>
<dbReference type="Proteomes" id="UP000029120">
    <property type="component" value="Unassembled WGS sequence"/>
</dbReference>
<evidence type="ECO:0000256" key="1">
    <source>
        <dbReference type="SAM" id="MobiDB-lite"/>
    </source>
</evidence>
<organism evidence="2 3">
    <name type="scientific">Arabis alpina</name>
    <name type="common">Alpine rock-cress</name>
    <dbReference type="NCBI Taxonomy" id="50452"/>
    <lineage>
        <taxon>Eukaryota</taxon>
        <taxon>Viridiplantae</taxon>
        <taxon>Streptophyta</taxon>
        <taxon>Embryophyta</taxon>
        <taxon>Tracheophyta</taxon>
        <taxon>Spermatophyta</taxon>
        <taxon>Magnoliopsida</taxon>
        <taxon>eudicotyledons</taxon>
        <taxon>Gunneridae</taxon>
        <taxon>Pentapetalae</taxon>
        <taxon>rosids</taxon>
        <taxon>malvids</taxon>
        <taxon>Brassicales</taxon>
        <taxon>Brassicaceae</taxon>
        <taxon>Arabideae</taxon>
        <taxon>Arabis</taxon>
    </lineage>
</organism>
<proteinExistence type="predicted"/>
<feature type="region of interest" description="Disordered" evidence="1">
    <location>
        <begin position="46"/>
        <end position="66"/>
    </location>
</feature>
<reference evidence="3" key="1">
    <citation type="journal article" date="2015" name="Nat. Plants">
        <title>Genome expansion of Arabis alpina linked with retrotransposition and reduced symmetric DNA methylation.</title>
        <authorList>
            <person name="Willing E.M."/>
            <person name="Rawat V."/>
            <person name="Mandakova T."/>
            <person name="Maumus F."/>
            <person name="James G.V."/>
            <person name="Nordstroem K.J."/>
            <person name="Becker C."/>
            <person name="Warthmann N."/>
            <person name="Chica C."/>
            <person name="Szarzynska B."/>
            <person name="Zytnicki M."/>
            <person name="Albani M.C."/>
            <person name="Kiefer C."/>
            <person name="Bergonzi S."/>
            <person name="Castaings L."/>
            <person name="Mateos J.L."/>
            <person name="Berns M.C."/>
            <person name="Bujdoso N."/>
            <person name="Piofczyk T."/>
            <person name="de Lorenzo L."/>
            <person name="Barrero-Sicilia C."/>
            <person name="Mateos I."/>
            <person name="Piednoel M."/>
            <person name="Hagmann J."/>
            <person name="Chen-Min-Tao R."/>
            <person name="Iglesias-Fernandez R."/>
            <person name="Schuster S.C."/>
            <person name="Alonso-Blanco C."/>
            <person name="Roudier F."/>
            <person name="Carbonero P."/>
            <person name="Paz-Ares J."/>
            <person name="Davis S.J."/>
            <person name="Pecinka A."/>
            <person name="Quesneville H."/>
            <person name="Colot V."/>
            <person name="Lysak M.A."/>
            <person name="Weigel D."/>
            <person name="Coupland G."/>
            <person name="Schneeberger K."/>
        </authorList>
    </citation>
    <scope>NUCLEOTIDE SEQUENCE [LARGE SCALE GENOMIC DNA]</scope>
    <source>
        <strain evidence="3">cv. Pajares</strain>
    </source>
</reference>
<gene>
    <name evidence="2" type="ORF">AALP_AAs66653U000100</name>
</gene>
<sequence>MASGPVDSLGLSGVRFRVNADEESIREDNDRFPGILRRPVFRQPLGMSIDKPTRSCRSTPRGCVDR</sequence>
<dbReference type="AlphaFoldDB" id="A0A087FW69"/>